<feature type="non-terminal residue" evidence="1">
    <location>
        <position position="386"/>
    </location>
</feature>
<keyword evidence="2" id="KW-1185">Reference proteome</keyword>
<proteinExistence type="predicted"/>
<dbReference type="EMBL" id="KV722366">
    <property type="protein sequence ID" value="OCH92609.1"/>
    <property type="molecule type" value="Genomic_DNA"/>
</dbReference>
<gene>
    <name evidence="1" type="ORF">OBBRIDRAFT_705243</name>
</gene>
<accession>A0A8E2B245</accession>
<evidence type="ECO:0000313" key="2">
    <source>
        <dbReference type="Proteomes" id="UP000250043"/>
    </source>
</evidence>
<sequence length="386" mass="42657">MDRIPIEIHSLIFSYACTDDGTTGRALSYVSRHIRHTSAPFRFISLSVSGIKQARGFLAQLQHLQPSARPSYPIYHLFLSTRPPSLAADDYPVQFAPPTEWVTCQAAILRYAAPTLCTLTFASFDLNDTVCVAEVLAVSLPRLVELTIRARCSPAQLHLPVVPRPPSQSNPDLDASLQRTAEHVHPRPSLRRVHLACAFHGFATGTSNLHSLLRIIAPSSGLTHLRLSILDMWGARRVAEVLHAELAARGIVSSVLELTPLPRDVPVLWVAKEVTWKPVLPGADLDQHSNGAAAEDAQDRADRSYDSLERFVLQPPPTALTDFFCSCCMELRGDVDVMRVFEALACDASERGGARFGYMRPKRGGYGYAEALRDWRERIADKGGCW</sequence>
<name>A0A8E2B245_9APHY</name>
<protein>
    <submittedName>
        <fullName evidence="1">Uncharacterized protein</fullName>
    </submittedName>
</protein>
<organism evidence="1 2">
    <name type="scientific">Obba rivulosa</name>
    <dbReference type="NCBI Taxonomy" id="1052685"/>
    <lineage>
        <taxon>Eukaryota</taxon>
        <taxon>Fungi</taxon>
        <taxon>Dikarya</taxon>
        <taxon>Basidiomycota</taxon>
        <taxon>Agaricomycotina</taxon>
        <taxon>Agaricomycetes</taxon>
        <taxon>Polyporales</taxon>
        <taxon>Gelatoporiaceae</taxon>
        <taxon>Obba</taxon>
    </lineage>
</organism>
<dbReference type="AlphaFoldDB" id="A0A8E2B245"/>
<evidence type="ECO:0000313" key="1">
    <source>
        <dbReference type="EMBL" id="OCH92609.1"/>
    </source>
</evidence>
<dbReference type="OrthoDB" id="2748701at2759"/>
<dbReference type="Proteomes" id="UP000250043">
    <property type="component" value="Unassembled WGS sequence"/>
</dbReference>
<reference evidence="1 2" key="1">
    <citation type="submission" date="2016-07" db="EMBL/GenBank/DDBJ databases">
        <title>Draft genome of the white-rot fungus Obba rivulosa 3A-2.</title>
        <authorList>
            <consortium name="DOE Joint Genome Institute"/>
            <person name="Miettinen O."/>
            <person name="Riley R."/>
            <person name="Acob R."/>
            <person name="Barry K."/>
            <person name="Cullen D."/>
            <person name="De Vries R."/>
            <person name="Hainaut M."/>
            <person name="Hatakka A."/>
            <person name="Henrissat B."/>
            <person name="Hilden K."/>
            <person name="Kuo R."/>
            <person name="Labutti K."/>
            <person name="Lipzen A."/>
            <person name="Makela M.R."/>
            <person name="Sandor L."/>
            <person name="Spatafora J.W."/>
            <person name="Grigoriev I.V."/>
            <person name="Hibbett D.S."/>
        </authorList>
    </citation>
    <scope>NUCLEOTIDE SEQUENCE [LARGE SCALE GENOMIC DNA]</scope>
    <source>
        <strain evidence="1 2">3A-2</strain>
    </source>
</reference>